<feature type="signal peptide" evidence="1">
    <location>
        <begin position="1"/>
        <end position="25"/>
    </location>
</feature>
<evidence type="ECO:0000259" key="2">
    <source>
        <dbReference type="Pfam" id="PF14016"/>
    </source>
</evidence>
<gene>
    <name evidence="3" type="ORF">GCM10010170_101970</name>
</gene>
<dbReference type="Pfam" id="PF14016">
    <property type="entry name" value="DUF4232"/>
    <property type="match status" value="1"/>
</dbReference>
<dbReference type="RefSeq" id="WP_344619985.1">
    <property type="nucleotide sequence ID" value="NZ_BAAARV010000120.1"/>
</dbReference>
<feature type="chain" id="PRO_5046255666" description="DUF4232 domain-containing protein" evidence="1">
    <location>
        <begin position="26"/>
        <end position="182"/>
    </location>
</feature>
<proteinExistence type="predicted"/>
<keyword evidence="4" id="KW-1185">Reference proteome</keyword>
<comment type="caution">
    <text evidence="3">The sequence shown here is derived from an EMBL/GenBank/DDBJ whole genome shotgun (WGS) entry which is preliminary data.</text>
</comment>
<name>A0ABN3HY11_9ACTN</name>
<protein>
    <recommendedName>
        <fullName evidence="2">DUF4232 domain-containing protein</fullName>
    </recommendedName>
</protein>
<sequence length="182" mass="19091">MKLRGDAVRIGPQVFLVLAVLAACAKPLPPGGTLPTPAPPSAGAEDLARCPDDGVRVTAERGDAAMGYREMAIKLTNCGDRPYEVAGRPQVAVLGKDREVLAVDIVPSTHWNQTAHPVTLAPGQSTSAVLAWRNLVTDPNVVVTSGVYLSVSPKEGATAQVVRPQTPLDLGNTGRLEVSVWL</sequence>
<accession>A0ABN3HY11</accession>
<evidence type="ECO:0000256" key="1">
    <source>
        <dbReference type="SAM" id="SignalP"/>
    </source>
</evidence>
<keyword evidence="1" id="KW-0732">Signal</keyword>
<dbReference type="Proteomes" id="UP001501444">
    <property type="component" value="Unassembled WGS sequence"/>
</dbReference>
<evidence type="ECO:0000313" key="4">
    <source>
        <dbReference type="Proteomes" id="UP001501444"/>
    </source>
</evidence>
<dbReference type="PROSITE" id="PS51257">
    <property type="entry name" value="PROKAR_LIPOPROTEIN"/>
    <property type="match status" value="1"/>
</dbReference>
<dbReference type="EMBL" id="BAAARV010000120">
    <property type="protein sequence ID" value="GAA2390001.1"/>
    <property type="molecule type" value="Genomic_DNA"/>
</dbReference>
<evidence type="ECO:0000313" key="3">
    <source>
        <dbReference type="EMBL" id="GAA2390001.1"/>
    </source>
</evidence>
<dbReference type="InterPro" id="IPR025326">
    <property type="entry name" value="DUF4232"/>
</dbReference>
<feature type="domain" description="DUF4232" evidence="2">
    <location>
        <begin position="50"/>
        <end position="181"/>
    </location>
</feature>
<reference evidence="3 4" key="1">
    <citation type="journal article" date="2019" name="Int. J. Syst. Evol. Microbiol.">
        <title>The Global Catalogue of Microorganisms (GCM) 10K type strain sequencing project: providing services to taxonomists for standard genome sequencing and annotation.</title>
        <authorList>
            <consortium name="The Broad Institute Genomics Platform"/>
            <consortium name="The Broad Institute Genome Sequencing Center for Infectious Disease"/>
            <person name="Wu L."/>
            <person name="Ma J."/>
        </authorList>
    </citation>
    <scope>NUCLEOTIDE SEQUENCE [LARGE SCALE GENOMIC DNA]</scope>
    <source>
        <strain evidence="3 4">JCM 3272</strain>
    </source>
</reference>
<organism evidence="3 4">
    <name type="scientific">Dactylosporangium salmoneum</name>
    <dbReference type="NCBI Taxonomy" id="53361"/>
    <lineage>
        <taxon>Bacteria</taxon>
        <taxon>Bacillati</taxon>
        <taxon>Actinomycetota</taxon>
        <taxon>Actinomycetes</taxon>
        <taxon>Micromonosporales</taxon>
        <taxon>Micromonosporaceae</taxon>
        <taxon>Dactylosporangium</taxon>
    </lineage>
</organism>